<evidence type="ECO:0000313" key="2">
    <source>
        <dbReference type="EMBL" id="VAW40742.1"/>
    </source>
</evidence>
<evidence type="ECO:0000259" key="1">
    <source>
        <dbReference type="PROSITE" id="PS50965"/>
    </source>
</evidence>
<feature type="domain" description="NERD" evidence="1">
    <location>
        <begin position="11"/>
        <end position="131"/>
    </location>
</feature>
<proteinExistence type="predicted"/>
<gene>
    <name evidence="2" type="ORF">MNBD_DELTA03-831</name>
</gene>
<name>A0A3B0VNT7_9ZZZZ</name>
<dbReference type="EMBL" id="UOEX01000351">
    <property type="protein sequence ID" value="VAW40742.1"/>
    <property type="molecule type" value="Genomic_DNA"/>
</dbReference>
<dbReference type="SUPFAM" id="SSF52540">
    <property type="entry name" value="P-loop containing nucleoside triphosphate hydrolases"/>
    <property type="match status" value="1"/>
</dbReference>
<dbReference type="PROSITE" id="PS50965">
    <property type="entry name" value="NERD"/>
    <property type="match status" value="1"/>
</dbReference>
<feature type="non-terminal residue" evidence="2">
    <location>
        <position position="393"/>
    </location>
</feature>
<dbReference type="AlphaFoldDB" id="A0A3B0VNT7"/>
<reference evidence="2" key="1">
    <citation type="submission" date="2018-06" db="EMBL/GenBank/DDBJ databases">
        <authorList>
            <person name="Zhirakovskaya E."/>
        </authorList>
    </citation>
    <scope>NUCLEOTIDE SEQUENCE</scope>
</reference>
<sequence length="393" mass="45020">MRMIPDTPHGTHSKAEKRVFDRLRSLDFGGNHELYTAYHSLNLTDHQYKRFGEIDFLITGPTGIFVLEVKGGRISCHKGRWAFTDRFGNTQQRVEGPFKQAESALHGLLKKLRANLAAQIIKQFYIGYGVIFPDQQWDEPGAEWDAHTLADARVFNNLEHWLLKLFHYWREKDNQQRRPDPDKLKMINHYLRPDFETVTPLYALTAAVEERVATLTEDQMVMVDVVYANERVLCSGGAGTGKTFMAMELARRWTARGLNVLLVCKSPWLKNYLEPFAIPNLTVSVVDGVKTAGKRSGSDIFDALIVDEAQDIFAMKYLDKLNPVLKDGLEAGHWCFFHDINNQSRLLENFEEKAFDYLRTLKTAEVPLRINCRNTKVILNKVQTALNADMGVR</sequence>
<protein>
    <recommendedName>
        <fullName evidence="1">NERD domain-containing protein</fullName>
    </recommendedName>
</protein>
<dbReference type="Gene3D" id="3.40.50.300">
    <property type="entry name" value="P-loop containing nucleotide triphosphate hydrolases"/>
    <property type="match status" value="1"/>
</dbReference>
<accession>A0A3B0VNT7</accession>
<dbReference type="InterPro" id="IPR011528">
    <property type="entry name" value="NERD"/>
</dbReference>
<dbReference type="Pfam" id="PF08378">
    <property type="entry name" value="NERD"/>
    <property type="match status" value="1"/>
</dbReference>
<organism evidence="2">
    <name type="scientific">hydrothermal vent metagenome</name>
    <dbReference type="NCBI Taxonomy" id="652676"/>
    <lineage>
        <taxon>unclassified sequences</taxon>
        <taxon>metagenomes</taxon>
        <taxon>ecological metagenomes</taxon>
    </lineage>
</organism>
<dbReference type="InterPro" id="IPR027417">
    <property type="entry name" value="P-loop_NTPase"/>
</dbReference>